<protein>
    <recommendedName>
        <fullName evidence="2">BT4734-like N-terminal domain-containing protein</fullName>
    </recommendedName>
</protein>
<dbReference type="AlphaFoldDB" id="A0A923PPU3"/>
<organism evidence="3 4">
    <name type="scientific">Neolewinella lacunae</name>
    <dbReference type="NCBI Taxonomy" id="1517758"/>
    <lineage>
        <taxon>Bacteria</taxon>
        <taxon>Pseudomonadati</taxon>
        <taxon>Bacteroidota</taxon>
        <taxon>Saprospiria</taxon>
        <taxon>Saprospirales</taxon>
        <taxon>Lewinellaceae</taxon>
        <taxon>Neolewinella</taxon>
    </lineage>
</organism>
<keyword evidence="4" id="KW-1185">Reference proteome</keyword>
<gene>
    <name evidence="3" type="ORF">H9S92_13830</name>
</gene>
<evidence type="ECO:0000313" key="3">
    <source>
        <dbReference type="EMBL" id="MBC6995254.1"/>
    </source>
</evidence>
<name>A0A923PPU3_9BACT</name>
<dbReference type="InterPro" id="IPR014907">
    <property type="entry name" value="BT4734-like_N"/>
</dbReference>
<feature type="region of interest" description="Disordered" evidence="1">
    <location>
        <begin position="204"/>
        <end position="238"/>
    </location>
</feature>
<dbReference type="NCBIfam" id="NF040562">
    <property type="entry name" value="PrimPol_Db"/>
    <property type="match status" value="1"/>
</dbReference>
<feature type="domain" description="BT4734-like N-terminal" evidence="2">
    <location>
        <begin position="65"/>
        <end position="190"/>
    </location>
</feature>
<accession>A0A923PPU3</accession>
<dbReference type="Pfam" id="PF08800">
    <property type="entry name" value="BT4734-like_N"/>
    <property type="match status" value="1"/>
</dbReference>
<dbReference type="Proteomes" id="UP000650081">
    <property type="component" value="Unassembled WGS sequence"/>
</dbReference>
<proteinExistence type="predicted"/>
<sequence>MSSSTTPPLPPIMLGRNLTAPADPLERISLERVFQGLRSPKPDFRDLIARLRTVASVDLVQYRQLKKALPYIVCGLFHPAIRRKEHFATIHYFILDFDHLAEGELSVGELRAKLSRLPQPLLGFSSPGGDGYKVLFRLAEPCSDAARFHAFYQAFARSFAQEHGLERVVDLQTCDVTRACFMSYDAEAFYHPEAGPVDLNDYLPDLLTPRPKADKSETPEPKKPGSVRPPAMAGPDENTLEQIRQKLKPNRRNAQPEKTIIQPEEIGAAVEYFKENLAEYQLQLAAAEAINYGHRLRIAGPKDIWCELNLFYGKRGFSIVKTTKTGSHAELADLAARVLRELLYDRFEQLN</sequence>
<evidence type="ECO:0000259" key="2">
    <source>
        <dbReference type="Pfam" id="PF08800"/>
    </source>
</evidence>
<reference evidence="3" key="1">
    <citation type="submission" date="2020-08" db="EMBL/GenBank/DDBJ databases">
        <title>Lewinella bacteria from marine environments.</title>
        <authorList>
            <person name="Zhong Y."/>
        </authorList>
    </citation>
    <scope>NUCLEOTIDE SEQUENCE</scope>
    <source>
        <strain evidence="3">KCTC 42187</strain>
    </source>
</reference>
<evidence type="ECO:0000256" key="1">
    <source>
        <dbReference type="SAM" id="MobiDB-lite"/>
    </source>
</evidence>
<comment type="caution">
    <text evidence="3">The sequence shown here is derived from an EMBL/GenBank/DDBJ whole genome shotgun (WGS) entry which is preliminary data.</text>
</comment>
<dbReference type="EMBL" id="JACSIT010000120">
    <property type="protein sequence ID" value="MBC6995254.1"/>
    <property type="molecule type" value="Genomic_DNA"/>
</dbReference>
<evidence type="ECO:0000313" key="4">
    <source>
        <dbReference type="Proteomes" id="UP000650081"/>
    </source>
</evidence>
<feature type="compositionally biased region" description="Basic and acidic residues" evidence="1">
    <location>
        <begin position="211"/>
        <end position="223"/>
    </location>
</feature>
<dbReference type="RefSeq" id="WP_187467300.1">
    <property type="nucleotide sequence ID" value="NZ_JACSIT010000120.1"/>
</dbReference>